<comment type="caution">
    <text evidence="3">The sequence shown here is derived from an EMBL/GenBank/DDBJ whole genome shotgun (WGS) entry which is preliminary data.</text>
</comment>
<proteinExistence type="predicted"/>
<evidence type="ECO:0000259" key="2">
    <source>
        <dbReference type="Pfam" id="PF00497"/>
    </source>
</evidence>
<dbReference type="EMBL" id="BAAAEI010000015">
    <property type="protein sequence ID" value="GAA0362951.1"/>
    <property type="molecule type" value="Genomic_DNA"/>
</dbReference>
<dbReference type="Proteomes" id="UP001501757">
    <property type="component" value="Unassembled WGS sequence"/>
</dbReference>
<organism evidence="3 4">
    <name type="scientific">Bowmanella denitrificans</name>
    <dbReference type="NCBI Taxonomy" id="366582"/>
    <lineage>
        <taxon>Bacteria</taxon>
        <taxon>Pseudomonadati</taxon>
        <taxon>Pseudomonadota</taxon>
        <taxon>Gammaproteobacteria</taxon>
        <taxon>Alteromonadales</taxon>
        <taxon>Alteromonadaceae</taxon>
        <taxon>Bowmanella</taxon>
    </lineage>
</organism>
<dbReference type="PANTHER" id="PTHR38834:SF3">
    <property type="entry name" value="SOLUTE-BINDING PROTEIN FAMILY 3_N-TERMINAL DOMAIN-CONTAINING PROTEIN"/>
    <property type="match status" value="1"/>
</dbReference>
<feature type="chain" id="PRO_5046222629" evidence="1">
    <location>
        <begin position="18"/>
        <end position="247"/>
    </location>
</feature>
<feature type="signal peptide" evidence="1">
    <location>
        <begin position="1"/>
        <end position="17"/>
    </location>
</feature>
<evidence type="ECO:0000313" key="4">
    <source>
        <dbReference type="Proteomes" id="UP001501757"/>
    </source>
</evidence>
<accession>A0ABP3H5Y1</accession>
<protein>
    <submittedName>
        <fullName evidence="3">ABC transporter substrate-binding protein</fullName>
    </submittedName>
</protein>
<dbReference type="RefSeq" id="WP_343845889.1">
    <property type="nucleotide sequence ID" value="NZ_BAAAEI010000015.1"/>
</dbReference>
<evidence type="ECO:0000313" key="3">
    <source>
        <dbReference type="EMBL" id="GAA0362951.1"/>
    </source>
</evidence>
<reference evidence="4" key="1">
    <citation type="journal article" date="2019" name="Int. J. Syst. Evol. Microbiol.">
        <title>The Global Catalogue of Microorganisms (GCM) 10K type strain sequencing project: providing services to taxonomists for standard genome sequencing and annotation.</title>
        <authorList>
            <consortium name="The Broad Institute Genomics Platform"/>
            <consortium name="The Broad Institute Genome Sequencing Center for Infectious Disease"/>
            <person name="Wu L."/>
            <person name="Ma J."/>
        </authorList>
    </citation>
    <scope>NUCLEOTIDE SEQUENCE [LARGE SCALE GENOMIC DNA]</scope>
    <source>
        <strain evidence="4">JCM 13378</strain>
    </source>
</reference>
<name>A0ABP3H5Y1_9ALTE</name>
<sequence>MKCAWTFLFLLSGQLWATPTLVIYTQDLEPYHFIQDGRPGGMNYQLISQALDDEGIQYRMEKINWARAVVLVNKTPNTALLTLPRNIHRENQFKWVGPLVSSQPYFYRLRQRQDIDVRTLNDAIKLRIAVVRNGEWHQRLLALGMQEGELLYPVARISDTYSMVFMERVELIPGSDLTMPYMARDAGYDAEQLEPAMALPRRSTGNHLALNPDASDELVERLNKRVELLKAEGLIQQLKRQYALLVD</sequence>
<keyword evidence="4" id="KW-1185">Reference proteome</keyword>
<dbReference type="InterPro" id="IPR001638">
    <property type="entry name" value="Solute-binding_3/MltF_N"/>
</dbReference>
<dbReference type="Pfam" id="PF00497">
    <property type="entry name" value="SBP_bac_3"/>
    <property type="match status" value="1"/>
</dbReference>
<evidence type="ECO:0000256" key="1">
    <source>
        <dbReference type="SAM" id="SignalP"/>
    </source>
</evidence>
<keyword evidence="1" id="KW-0732">Signal</keyword>
<dbReference type="Gene3D" id="3.40.190.10">
    <property type="entry name" value="Periplasmic binding protein-like II"/>
    <property type="match status" value="2"/>
</dbReference>
<dbReference type="PANTHER" id="PTHR38834">
    <property type="entry name" value="PERIPLASMIC SUBSTRATE BINDING PROTEIN FAMILY 3"/>
    <property type="match status" value="1"/>
</dbReference>
<feature type="domain" description="Solute-binding protein family 3/N-terminal" evidence="2">
    <location>
        <begin position="22"/>
        <end position="242"/>
    </location>
</feature>
<gene>
    <name evidence="3" type="ORF">GCM10009092_29200</name>
</gene>
<dbReference type="SUPFAM" id="SSF53850">
    <property type="entry name" value="Periplasmic binding protein-like II"/>
    <property type="match status" value="1"/>
</dbReference>